<protein>
    <submittedName>
        <fullName evidence="2">Uncharacterized protein</fullName>
    </submittedName>
</protein>
<dbReference type="AlphaFoldDB" id="A0A1J3EKP0"/>
<proteinExistence type="predicted"/>
<feature type="compositionally biased region" description="Basic and acidic residues" evidence="1">
    <location>
        <begin position="135"/>
        <end position="146"/>
    </location>
</feature>
<gene>
    <name evidence="2" type="ORF">LC_TR4659_c0_g1_i1_g.16697</name>
</gene>
<evidence type="ECO:0000313" key="2">
    <source>
        <dbReference type="EMBL" id="JAU32659.1"/>
    </source>
</evidence>
<accession>A0A1J3EKP0</accession>
<evidence type="ECO:0000256" key="1">
    <source>
        <dbReference type="SAM" id="MobiDB-lite"/>
    </source>
</evidence>
<feature type="compositionally biased region" description="Polar residues" evidence="1">
    <location>
        <begin position="112"/>
        <end position="130"/>
    </location>
</feature>
<reference evidence="2" key="1">
    <citation type="submission" date="2016-07" db="EMBL/GenBank/DDBJ databases">
        <title>De novo transcriptome assembly of four accessions of the metal hyperaccumulator plant Noccaea caerulescens.</title>
        <authorList>
            <person name="Blande D."/>
            <person name="Halimaa P."/>
            <person name="Tervahauta A.I."/>
            <person name="Aarts M.G."/>
            <person name="Karenlampi S.O."/>
        </authorList>
    </citation>
    <scope>NUCLEOTIDE SEQUENCE</scope>
</reference>
<dbReference type="EMBL" id="GEVK01020173">
    <property type="protein sequence ID" value="JAU32659.1"/>
    <property type="molecule type" value="Transcribed_RNA"/>
</dbReference>
<sequence>MRRRNHQAKAAETIKKTNPPIGFTFPDPWSSRAHTGISNLDFVSVGVLFLRNFGVDLKRKRRVSFVDVDNRNLLDDSPEAQTGRSLDAKTSEFAFFKKLKSDFGRCPESSDSKPSNKVNQNPETLESRSYNEFAGTEREAKDKRDSYSFSTPIHTGRRGSSGLTRNKEKDPGNSSSGFSRDKDTLRGVNNLRFGGSSDEKGDLFSVKRKRLNQWVRDTWFPQIPELTSNGHDLVSVLLTRLFPGTEETHPSRFSKERTDRVKRRTFLDSPGSKFLKRSHGSYTGVDHILEMERDRSISWLENSIAPSLQVPTDHFHSSFIPRDPEEISLSIAYPKESVYRHPLLKQKASSLSFPSEETLDCSPMPSLHFRNYQPLSLGYHREESGYRSEDLSHDCREPSSALLLEWNNETASTRKTDDLPLSYHANLIAYPKESTSLSLTGNSWSSGYSSSLDLVARELYPLPLLSRYTIGSSFLPETNQTSHFEHEFERHIIDDEDVVAASNNLQTFHHSNISDCLSRDYTYSPVDHCPFEVPGCEIVPFPVSSISNSILLEASSPSPSDRFSTHDWIRF</sequence>
<feature type="region of interest" description="Disordered" evidence="1">
    <location>
        <begin position="104"/>
        <end position="193"/>
    </location>
</feature>
<organism evidence="2">
    <name type="scientific">Noccaea caerulescens</name>
    <name type="common">Alpine penny-cress</name>
    <name type="synonym">Thlaspi caerulescens</name>
    <dbReference type="NCBI Taxonomy" id="107243"/>
    <lineage>
        <taxon>Eukaryota</taxon>
        <taxon>Viridiplantae</taxon>
        <taxon>Streptophyta</taxon>
        <taxon>Embryophyta</taxon>
        <taxon>Tracheophyta</taxon>
        <taxon>Spermatophyta</taxon>
        <taxon>Magnoliopsida</taxon>
        <taxon>eudicotyledons</taxon>
        <taxon>Gunneridae</taxon>
        <taxon>Pentapetalae</taxon>
        <taxon>rosids</taxon>
        <taxon>malvids</taxon>
        <taxon>Brassicales</taxon>
        <taxon>Brassicaceae</taxon>
        <taxon>Coluteocarpeae</taxon>
        <taxon>Noccaea</taxon>
    </lineage>
</organism>
<name>A0A1J3EKP0_NOCCA</name>